<gene>
    <name evidence="5" type="ORF">AAFF_G00351490</name>
</gene>
<keyword evidence="6" id="KW-1185">Reference proteome</keyword>
<evidence type="ECO:0000259" key="4">
    <source>
        <dbReference type="PROSITE" id="PS00028"/>
    </source>
</evidence>
<evidence type="ECO:0000313" key="5">
    <source>
        <dbReference type="EMBL" id="KAJ8403377.1"/>
    </source>
</evidence>
<dbReference type="InterPro" id="IPR022755">
    <property type="entry name" value="Znf_C2H2_jaz"/>
</dbReference>
<name>A0AAD7WNF5_9TELE</name>
<evidence type="ECO:0000256" key="3">
    <source>
        <dbReference type="ARBA" id="ARBA00022833"/>
    </source>
</evidence>
<reference evidence="5" key="1">
    <citation type="journal article" date="2023" name="Science">
        <title>Genome structures resolve the early diversification of teleost fishes.</title>
        <authorList>
            <person name="Parey E."/>
            <person name="Louis A."/>
            <person name="Montfort J."/>
            <person name="Bouchez O."/>
            <person name="Roques C."/>
            <person name="Iampietro C."/>
            <person name="Lluch J."/>
            <person name="Castinel A."/>
            <person name="Donnadieu C."/>
            <person name="Desvignes T."/>
            <person name="Floi Bucao C."/>
            <person name="Jouanno E."/>
            <person name="Wen M."/>
            <person name="Mejri S."/>
            <person name="Dirks R."/>
            <person name="Jansen H."/>
            <person name="Henkel C."/>
            <person name="Chen W.J."/>
            <person name="Zahm M."/>
            <person name="Cabau C."/>
            <person name="Klopp C."/>
            <person name="Thompson A.W."/>
            <person name="Robinson-Rechavi M."/>
            <person name="Braasch I."/>
            <person name="Lecointre G."/>
            <person name="Bobe J."/>
            <person name="Postlethwait J.H."/>
            <person name="Berthelot C."/>
            <person name="Roest Crollius H."/>
            <person name="Guiguen Y."/>
        </authorList>
    </citation>
    <scope>NUCLEOTIDE SEQUENCE</scope>
    <source>
        <strain evidence="5">NC1722</strain>
    </source>
</reference>
<comment type="caution">
    <text evidence="5">The sequence shown here is derived from an EMBL/GenBank/DDBJ whole genome shotgun (WGS) entry which is preliminary data.</text>
</comment>
<dbReference type="PROSITE" id="PS00028">
    <property type="entry name" value="ZINC_FINGER_C2H2_1"/>
    <property type="match status" value="1"/>
</dbReference>
<dbReference type="SUPFAM" id="SSF57667">
    <property type="entry name" value="beta-beta-alpha zinc fingers"/>
    <property type="match status" value="1"/>
</dbReference>
<evidence type="ECO:0000256" key="2">
    <source>
        <dbReference type="ARBA" id="ARBA00022771"/>
    </source>
</evidence>
<organism evidence="5 6">
    <name type="scientific">Aldrovandia affinis</name>
    <dbReference type="NCBI Taxonomy" id="143900"/>
    <lineage>
        <taxon>Eukaryota</taxon>
        <taxon>Metazoa</taxon>
        <taxon>Chordata</taxon>
        <taxon>Craniata</taxon>
        <taxon>Vertebrata</taxon>
        <taxon>Euteleostomi</taxon>
        <taxon>Actinopterygii</taxon>
        <taxon>Neopterygii</taxon>
        <taxon>Teleostei</taxon>
        <taxon>Notacanthiformes</taxon>
        <taxon>Halosauridae</taxon>
        <taxon>Aldrovandia</taxon>
    </lineage>
</organism>
<dbReference type="GO" id="GO:0005634">
    <property type="term" value="C:nucleus"/>
    <property type="evidence" value="ECO:0007669"/>
    <property type="project" value="TreeGrafter"/>
</dbReference>
<keyword evidence="3" id="KW-0862">Zinc</keyword>
<dbReference type="GO" id="GO:0008270">
    <property type="term" value="F:zinc ion binding"/>
    <property type="evidence" value="ECO:0007669"/>
    <property type="project" value="UniProtKB-KW"/>
</dbReference>
<dbReference type="Pfam" id="PF12171">
    <property type="entry name" value="zf-C2H2_jaz"/>
    <property type="match status" value="1"/>
</dbReference>
<accession>A0AAD7WNF5</accession>
<proteinExistence type="predicted"/>
<sequence>MVKALEDLKANFYCELCDKQYYKHQQFDNHINSYDHAHKQRLKELKQREFARNVASKSRKDEKKQERALRRLHELAEQRREIQCAPGSGPMFKSTTVAVEGSFQGTGCEGNAGGNHATTPQDTVAQNDISSTCLASNSRQTQSSYSSRVKKQMYGQKIAFSFSFPKKASIKLESSAAVFCENSEEASAEQGCRQRLRAAPAEMSSWRPQDTAQMVLLRLVQKCPAASTQGAAAMTCTKATPQREGGDLGVMRKSGAFVICCVQIALRHWEDPLGKRGLLMGRSFKVVQVPVVGRVTKSGECLTTLSRC</sequence>
<dbReference type="InterPro" id="IPR013087">
    <property type="entry name" value="Znf_C2H2_type"/>
</dbReference>
<keyword evidence="1" id="KW-0479">Metal-binding</keyword>
<dbReference type="AlphaFoldDB" id="A0AAD7WNF5"/>
<dbReference type="Proteomes" id="UP001221898">
    <property type="component" value="Unassembled WGS sequence"/>
</dbReference>
<dbReference type="PANTHER" id="PTHR17614:SF13">
    <property type="entry name" value="ZINC FINGER PROTEIN 804A"/>
    <property type="match status" value="1"/>
</dbReference>
<protein>
    <recommendedName>
        <fullName evidence="4">C2H2-type domain-containing protein</fullName>
    </recommendedName>
</protein>
<evidence type="ECO:0000313" key="6">
    <source>
        <dbReference type="Proteomes" id="UP001221898"/>
    </source>
</evidence>
<dbReference type="InterPro" id="IPR036236">
    <property type="entry name" value="Znf_C2H2_sf"/>
</dbReference>
<dbReference type="PANTHER" id="PTHR17614">
    <property type="entry name" value="ZINC FINGER-CONTAINING"/>
    <property type="match status" value="1"/>
</dbReference>
<keyword evidence="2" id="KW-0863">Zinc-finger</keyword>
<dbReference type="InterPro" id="IPR052445">
    <property type="entry name" value="ZnF-G_patch_domain"/>
</dbReference>
<evidence type="ECO:0000256" key="1">
    <source>
        <dbReference type="ARBA" id="ARBA00022723"/>
    </source>
</evidence>
<feature type="domain" description="C2H2-type" evidence="4">
    <location>
        <begin position="14"/>
        <end position="36"/>
    </location>
</feature>
<dbReference type="EMBL" id="JAINUG010000058">
    <property type="protein sequence ID" value="KAJ8403377.1"/>
    <property type="molecule type" value="Genomic_DNA"/>
</dbReference>